<name>A0A179G562_METCM</name>
<comment type="caution">
    <text evidence="17">The sequence shown here is derived from an EMBL/GenBank/DDBJ whole genome shotgun (WGS) entry which is preliminary data.</text>
</comment>
<dbReference type="EMBL" id="LSBJ02000001">
    <property type="protein sequence ID" value="OAQ72994.1"/>
    <property type="molecule type" value="Genomic_DNA"/>
</dbReference>
<dbReference type="GO" id="GO:0061630">
    <property type="term" value="F:ubiquitin protein ligase activity"/>
    <property type="evidence" value="ECO:0007669"/>
    <property type="project" value="UniProtKB-EC"/>
</dbReference>
<dbReference type="InterPro" id="IPR001841">
    <property type="entry name" value="Znf_RING"/>
</dbReference>
<evidence type="ECO:0000256" key="5">
    <source>
        <dbReference type="ARBA" id="ARBA00022692"/>
    </source>
</evidence>
<evidence type="ECO:0000256" key="10">
    <source>
        <dbReference type="ARBA" id="ARBA00022989"/>
    </source>
</evidence>
<dbReference type="GO" id="GO:0008270">
    <property type="term" value="F:zinc ion binding"/>
    <property type="evidence" value="ECO:0007669"/>
    <property type="project" value="UniProtKB-KW"/>
</dbReference>
<dbReference type="GO" id="GO:0016567">
    <property type="term" value="P:protein ubiquitination"/>
    <property type="evidence" value="ECO:0007669"/>
    <property type="project" value="TreeGrafter"/>
</dbReference>
<keyword evidence="10 14" id="KW-1133">Transmembrane helix</keyword>
<feature type="domain" description="RING-type" evidence="16">
    <location>
        <begin position="371"/>
        <end position="413"/>
    </location>
</feature>
<comment type="subcellular location">
    <subcellularLocation>
        <location evidence="2">Membrane</location>
        <topology evidence="2">Multi-pass membrane protein</topology>
    </subcellularLocation>
</comment>
<feature type="region of interest" description="Disordered" evidence="13">
    <location>
        <begin position="479"/>
        <end position="525"/>
    </location>
</feature>
<keyword evidence="9" id="KW-0862">Zinc</keyword>
<proteinExistence type="predicted"/>
<dbReference type="OrthoDB" id="8062037at2759"/>
<evidence type="ECO:0000256" key="12">
    <source>
        <dbReference type="PROSITE-ProRule" id="PRU00175"/>
    </source>
</evidence>
<dbReference type="Gene3D" id="3.30.40.10">
    <property type="entry name" value="Zinc/RING finger domain, C3HC4 (zinc finger)"/>
    <property type="match status" value="1"/>
</dbReference>
<evidence type="ECO:0000256" key="3">
    <source>
        <dbReference type="ARBA" id="ARBA00012483"/>
    </source>
</evidence>
<dbReference type="RefSeq" id="XP_018149077.1">
    <property type="nucleotide sequence ID" value="XM_018280759.1"/>
</dbReference>
<dbReference type="KEGG" id="pchm:VFPPC_00816"/>
<gene>
    <name evidence="17" type="ORF">VFPPC_00816</name>
</gene>
<keyword evidence="5 14" id="KW-0812">Transmembrane</keyword>
<evidence type="ECO:0000256" key="15">
    <source>
        <dbReference type="SAM" id="SignalP"/>
    </source>
</evidence>
<dbReference type="Pfam" id="PF13639">
    <property type="entry name" value="zf-RING_2"/>
    <property type="match status" value="1"/>
</dbReference>
<keyword evidence="11 14" id="KW-0472">Membrane</keyword>
<evidence type="ECO:0000256" key="8">
    <source>
        <dbReference type="ARBA" id="ARBA00022786"/>
    </source>
</evidence>
<dbReference type="GeneID" id="28844753"/>
<feature type="region of interest" description="Disordered" evidence="13">
    <location>
        <begin position="420"/>
        <end position="453"/>
    </location>
</feature>
<dbReference type="PANTHER" id="PTHR45977:SF4">
    <property type="entry name" value="RING-TYPE DOMAIN-CONTAINING PROTEIN"/>
    <property type="match status" value="1"/>
</dbReference>
<evidence type="ECO:0000256" key="11">
    <source>
        <dbReference type="ARBA" id="ARBA00023136"/>
    </source>
</evidence>
<dbReference type="PANTHER" id="PTHR45977">
    <property type="entry name" value="TARGET OF ERK KINASE MPK-1"/>
    <property type="match status" value="1"/>
</dbReference>
<comment type="catalytic activity">
    <reaction evidence="1">
        <text>S-ubiquitinyl-[E2 ubiquitin-conjugating enzyme]-L-cysteine + [acceptor protein]-L-lysine = [E2 ubiquitin-conjugating enzyme]-L-cysteine + N(6)-ubiquitinyl-[acceptor protein]-L-lysine.</text>
        <dbReference type="EC" id="2.3.2.27"/>
    </reaction>
</comment>
<feature type="chain" id="PRO_5008102347" description="RING-type E3 ubiquitin transferase" evidence="15">
    <location>
        <begin position="28"/>
        <end position="525"/>
    </location>
</feature>
<dbReference type="AlphaFoldDB" id="A0A179G562"/>
<evidence type="ECO:0000256" key="9">
    <source>
        <dbReference type="ARBA" id="ARBA00022833"/>
    </source>
</evidence>
<keyword evidence="6" id="KW-0479">Metal-binding</keyword>
<keyword evidence="15" id="KW-0732">Signal</keyword>
<organism evidence="17 18">
    <name type="scientific">Pochonia chlamydosporia 170</name>
    <dbReference type="NCBI Taxonomy" id="1380566"/>
    <lineage>
        <taxon>Eukaryota</taxon>
        <taxon>Fungi</taxon>
        <taxon>Dikarya</taxon>
        <taxon>Ascomycota</taxon>
        <taxon>Pezizomycotina</taxon>
        <taxon>Sordariomycetes</taxon>
        <taxon>Hypocreomycetidae</taxon>
        <taxon>Hypocreales</taxon>
        <taxon>Clavicipitaceae</taxon>
        <taxon>Pochonia</taxon>
    </lineage>
</organism>
<keyword evidence="7 12" id="KW-0863">Zinc-finger</keyword>
<feature type="signal peptide" evidence="15">
    <location>
        <begin position="1"/>
        <end position="27"/>
    </location>
</feature>
<feature type="compositionally biased region" description="Low complexity" evidence="13">
    <location>
        <begin position="324"/>
        <end position="334"/>
    </location>
</feature>
<keyword evidence="8" id="KW-0833">Ubl conjugation pathway</keyword>
<dbReference type="EC" id="2.3.2.27" evidence="3"/>
<keyword evidence="4" id="KW-0808">Transferase</keyword>
<dbReference type="STRING" id="1380566.A0A179G562"/>
<evidence type="ECO:0000256" key="1">
    <source>
        <dbReference type="ARBA" id="ARBA00000900"/>
    </source>
</evidence>
<feature type="region of interest" description="Disordered" evidence="13">
    <location>
        <begin position="304"/>
        <end position="364"/>
    </location>
</feature>
<feature type="transmembrane region" description="Helical" evidence="14">
    <location>
        <begin position="222"/>
        <end position="243"/>
    </location>
</feature>
<feature type="compositionally biased region" description="Basic and acidic residues" evidence="13">
    <location>
        <begin position="498"/>
        <end position="515"/>
    </location>
</feature>
<dbReference type="PROSITE" id="PS50089">
    <property type="entry name" value="ZF_RING_2"/>
    <property type="match status" value="1"/>
</dbReference>
<dbReference type="CDD" id="cd16454">
    <property type="entry name" value="RING-H2_PA-TM-RING"/>
    <property type="match status" value="1"/>
</dbReference>
<reference evidence="17 18" key="1">
    <citation type="journal article" date="2016" name="PLoS Pathog.">
        <title>Biosynthesis of antibiotic leucinostatins in bio-control fungus Purpureocillium lilacinum and their inhibition on phytophthora revealed by genome mining.</title>
        <authorList>
            <person name="Wang G."/>
            <person name="Liu Z."/>
            <person name="Lin R."/>
            <person name="Li E."/>
            <person name="Mao Z."/>
            <person name="Ling J."/>
            <person name="Yang Y."/>
            <person name="Yin W.B."/>
            <person name="Xie B."/>
        </authorList>
    </citation>
    <scope>NUCLEOTIDE SEQUENCE [LARGE SCALE GENOMIC DNA]</scope>
    <source>
        <strain evidence="17">170</strain>
    </source>
</reference>
<evidence type="ECO:0000313" key="18">
    <source>
        <dbReference type="Proteomes" id="UP000078397"/>
    </source>
</evidence>
<dbReference type="SUPFAM" id="SSF57850">
    <property type="entry name" value="RING/U-box"/>
    <property type="match status" value="1"/>
</dbReference>
<dbReference type="GO" id="GO:0006511">
    <property type="term" value="P:ubiquitin-dependent protein catabolic process"/>
    <property type="evidence" value="ECO:0007669"/>
    <property type="project" value="TreeGrafter"/>
</dbReference>
<evidence type="ECO:0000256" key="6">
    <source>
        <dbReference type="ARBA" id="ARBA00022723"/>
    </source>
</evidence>
<evidence type="ECO:0000256" key="14">
    <source>
        <dbReference type="SAM" id="Phobius"/>
    </source>
</evidence>
<dbReference type="InterPro" id="IPR013083">
    <property type="entry name" value="Znf_RING/FYVE/PHD"/>
</dbReference>
<evidence type="ECO:0000256" key="4">
    <source>
        <dbReference type="ARBA" id="ARBA00022679"/>
    </source>
</evidence>
<evidence type="ECO:0000256" key="7">
    <source>
        <dbReference type="ARBA" id="ARBA00022771"/>
    </source>
</evidence>
<keyword evidence="18" id="KW-1185">Reference proteome</keyword>
<dbReference type="Proteomes" id="UP000078397">
    <property type="component" value="Unassembled WGS sequence"/>
</dbReference>
<evidence type="ECO:0000256" key="13">
    <source>
        <dbReference type="SAM" id="MobiDB-lite"/>
    </source>
</evidence>
<dbReference type="SMART" id="SM00184">
    <property type="entry name" value="RING"/>
    <property type="match status" value="1"/>
</dbReference>
<protein>
    <recommendedName>
        <fullName evidence="3">RING-type E3 ubiquitin transferase</fullName>
        <ecNumber evidence="3">2.3.2.27</ecNumber>
    </recommendedName>
</protein>
<accession>A0A179G562</accession>
<dbReference type="GO" id="GO:0016020">
    <property type="term" value="C:membrane"/>
    <property type="evidence" value="ECO:0007669"/>
    <property type="project" value="UniProtKB-SubCell"/>
</dbReference>
<evidence type="ECO:0000259" key="16">
    <source>
        <dbReference type="PROSITE" id="PS50089"/>
    </source>
</evidence>
<evidence type="ECO:0000313" key="17">
    <source>
        <dbReference type="EMBL" id="OAQ72994.1"/>
    </source>
</evidence>
<sequence>MAGLLASLGGRLWSILLVVVLASLVSAQDDIAVFTSANKEVPDWARPNALELQLTSQPRGLSPVKFTVIPLTASLGLNGTGEVRGTISIGGHLQAANVSSYNNVSGNGTIAFLSCDKPASDGFLDPDKMLARLMKASLKAIVLYTLDGNICLIQEDGPLPYTSILSMADSGEAGQVLSILNGSQPAANVDALISGKTGQNNNGNSGSGDNGGGNNSAVAMSILYSITGIITLLFLIIIATGAIRAHRYPERYGPRGRHGGLGRQSRAKGLARAVLDTIPIVKFGNREPAKPDPELELDSTAADGHEAAAQRAVADTNPSEPPEAKTAAAAAAALAERRDSVEQPPSKRSSQAPDAASGDVENGDGQEHLGCSICTEDFTVGEDVRVLPCNHQFHPHCVDPWLVNVSGTCPLCRLDLRRQASKEGSSTRPEENLAPPLVLDGGDGDSSHATHGNRLSRLLDVNRLRQAGVEERIAALRQMRAQSTNHETQGPAAPEAEAVERPHARLTDKLKDKFRIRTRSQPGNQ</sequence>
<evidence type="ECO:0000256" key="2">
    <source>
        <dbReference type="ARBA" id="ARBA00004141"/>
    </source>
</evidence>